<evidence type="ECO:0000256" key="5">
    <source>
        <dbReference type="ARBA" id="ARBA00047913"/>
    </source>
</evidence>
<dbReference type="InterPro" id="IPR036113">
    <property type="entry name" value="Asp/Glu-ADT_sf_sub_c"/>
</dbReference>
<dbReference type="GO" id="GO:0006412">
    <property type="term" value="P:translation"/>
    <property type="evidence" value="ECO:0007669"/>
    <property type="project" value="UniProtKB-UniRule"/>
</dbReference>
<protein>
    <recommendedName>
        <fullName evidence="6">Aspartyl/glutamyl-tRNA(Asn/Gln) amidotransferase subunit C</fullName>
        <shortName evidence="6">Asp/Glu-ADT subunit C</shortName>
        <ecNumber evidence="6">6.3.5.-</ecNumber>
    </recommendedName>
</protein>
<dbReference type="AlphaFoldDB" id="W8U4X8"/>
<accession>W8U4X8</accession>
<dbReference type="HAMAP" id="MF_00122">
    <property type="entry name" value="GatC"/>
    <property type="match status" value="1"/>
</dbReference>
<name>W8U4X8_PEPAC</name>
<dbReference type="GO" id="GO:0006450">
    <property type="term" value="P:regulation of translational fidelity"/>
    <property type="evidence" value="ECO:0007669"/>
    <property type="project" value="InterPro"/>
</dbReference>
<dbReference type="InterPro" id="IPR003837">
    <property type="entry name" value="GatC"/>
</dbReference>
<evidence type="ECO:0000313" key="8">
    <source>
        <dbReference type="Proteomes" id="UP000019591"/>
    </source>
</evidence>
<comment type="similarity">
    <text evidence="1 6">Belongs to the GatC family.</text>
</comment>
<dbReference type="EC" id="6.3.5.-" evidence="6"/>
<dbReference type="eggNOG" id="COG0721">
    <property type="taxonomic scope" value="Bacteria"/>
</dbReference>
<dbReference type="PANTHER" id="PTHR15004">
    <property type="entry name" value="GLUTAMYL-TRNA(GLN) AMIDOTRANSFERASE SUBUNIT C, MITOCHONDRIAL"/>
    <property type="match status" value="1"/>
</dbReference>
<gene>
    <name evidence="6" type="primary">gatC</name>
    <name evidence="7" type="ORF">EAL2_c07050</name>
</gene>
<keyword evidence="6" id="KW-0067">ATP-binding</keyword>
<evidence type="ECO:0000256" key="3">
    <source>
        <dbReference type="ARBA" id="ARBA00024799"/>
    </source>
</evidence>
<comment type="subunit">
    <text evidence="2 6">Heterotrimer of A, B and C subunits.</text>
</comment>
<dbReference type="GO" id="GO:0050567">
    <property type="term" value="F:glutaminyl-tRNA synthase (glutamine-hydrolyzing) activity"/>
    <property type="evidence" value="ECO:0007669"/>
    <property type="project" value="UniProtKB-UniRule"/>
</dbReference>
<comment type="catalytic activity">
    <reaction evidence="5 6">
        <text>L-glutamyl-tRNA(Gln) + L-glutamine + ATP + H2O = L-glutaminyl-tRNA(Gln) + L-glutamate + ADP + phosphate + H(+)</text>
        <dbReference type="Rhea" id="RHEA:17521"/>
        <dbReference type="Rhea" id="RHEA-COMP:9681"/>
        <dbReference type="Rhea" id="RHEA-COMP:9684"/>
        <dbReference type="ChEBI" id="CHEBI:15377"/>
        <dbReference type="ChEBI" id="CHEBI:15378"/>
        <dbReference type="ChEBI" id="CHEBI:29985"/>
        <dbReference type="ChEBI" id="CHEBI:30616"/>
        <dbReference type="ChEBI" id="CHEBI:43474"/>
        <dbReference type="ChEBI" id="CHEBI:58359"/>
        <dbReference type="ChEBI" id="CHEBI:78520"/>
        <dbReference type="ChEBI" id="CHEBI:78521"/>
        <dbReference type="ChEBI" id="CHEBI:456216"/>
    </reaction>
</comment>
<keyword evidence="6" id="KW-0648">Protein biosynthesis</keyword>
<evidence type="ECO:0000313" key="7">
    <source>
        <dbReference type="EMBL" id="AHM56006.1"/>
    </source>
</evidence>
<dbReference type="Gene3D" id="1.10.20.60">
    <property type="entry name" value="Glu-tRNAGln amidotransferase C subunit, N-terminal domain"/>
    <property type="match status" value="1"/>
</dbReference>
<dbReference type="PATRIC" id="fig|1286171.3.peg.651"/>
<evidence type="ECO:0000256" key="1">
    <source>
        <dbReference type="ARBA" id="ARBA00010757"/>
    </source>
</evidence>
<dbReference type="HOGENOM" id="CLU_105899_1_2_9"/>
<dbReference type="STRING" id="1286171.EAL2_c07050"/>
<dbReference type="Pfam" id="PF02686">
    <property type="entry name" value="GatC"/>
    <property type="match status" value="1"/>
</dbReference>
<organism evidence="7 8">
    <name type="scientific">Peptoclostridium acidaminophilum DSM 3953</name>
    <dbReference type="NCBI Taxonomy" id="1286171"/>
    <lineage>
        <taxon>Bacteria</taxon>
        <taxon>Bacillati</taxon>
        <taxon>Bacillota</taxon>
        <taxon>Clostridia</taxon>
        <taxon>Peptostreptococcales</taxon>
        <taxon>Peptoclostridiaceae</taxon>
        <taxon>Peptoclostridium</taxon>
    </lineage>
</organism>
<keyword evidence="6" id="KW-0436">Ligase</keyword>
<proteinExistence type="inferred from homology"/>
<evidence type="ECO:0000256" key="6">
    <source>
        <dbReference type="HAMAP-Rule" id="MF_00122"/>
    </source>
</evidence>
<dbReference type="PANTHER" id="PTHR15004:SF0">
    <property type="entry name" value="GLUTAMYL-TRNA(GLN) AMIDOTRANSFERASE SUBUNIT C, MITOCHONDRIAL"/>
    <property type="match status" value="1"/>
</dbReference>
<dbReference type="GO" id="GO:0050566">
    <property type="term" value="F:asparaginyl-tRNA synthase (glutamine-hydrolyzing) activity"/>
    <property type="evidence" value="ECO:0007669"/>
    <property type="project" value="RHEA"/>
</dbReference>
<evidence type="ECO:0000256" key="4">
    <source>
        <dbReference type="ARBA" id="ARBA00047380"/>
    </source>
</evidence>
<dbReference type="NCBIfam" id="TIGR00135">
    <property type="entry name" value="gatC"/>
    <property type="match status" value="1"/>
</dbReference>
<dbReference type="KEGG" id="eac:EAL2_c07050"/>
<keyword evidence="6" id="KW-0547">Nucleotide-binding</keyword>
<comment type="catalytic activity">
    <reaction evidence="4 6">
        <text>L-aspartyl-tRNA(Asn) + L-glutamine + ATP + H2O = L-asparaginyl-tRNA(Asn) + L-glutamate + ADP + phosphate + 2 H(+)</text>
        <dbReference type="Rhea" id="RHEA:14513"/>
        <dbReference type="Rhea" id="RHEA-COMP:9674"/>
        <dbReference type="Rhea" id="RHEA-COMP:9677"/>
        <dbReference type="ChEBI" id="CHEBI:15377"/>
        <dbReference type="ChEBI" id="CHEBI:15378"/>
        <dbReference type="ChEBI" id="CHEBI:29985"/>
        <dbReference type="ChEBI" id="CHEBI:30616"/>
        <dbReference type="ChEBI" id="CHEBI:43474"/>
        <dbReference type="ChEBI" id="CHEBI:58359"/>
        <dbReference type="ChEBI" id="CHEBI:78515"/>
        <dbReference type="ChEBI" id="CHEBI:78516"/>
        <dbReference type="ChEBI" id="CHEBI:456216"/>
    </reaction>
</comment>
<dbReference type="GO" id="GO:0005524">
    <property type="term" value="F:ATP binding"/>
    <property type="evidence" value="ECO:0007669"/>
    <property type="project" value="UniProtKB-KW"/>
</dbReference>
<dbReference type="Proteomes" id="UP000019591">
    <property type="component" value="Chromosome"/>
</dbReference>
<comment type="function">
    <text evidence="3 6">Allows the formation of correctly charged Asn-tRNA(Asn) or Gln-tRNA(Gln) through the transamidation of misacylated Asp-tRNA(Asn) or Glu-tRNA(Gln) in organisms which lack either or both of asparaginyl-tRNA or glutaminyl-tRNA synthetases. The reaction takes place in the presence of glutamine and ATP through an activated phospho-Asp-tRNA(Asn) or phospho-Glu-tRNA(Gln).</text>
</comment>
<reference evidence="7 8" key="1">
    <citation type="journal article" date="2014" name="Genome Announc.">
        <title>Complete Genome Sequence of Amino Acid-Utilizing Eubacterium acidaminophilum al-2 (DSM 3953).</title>
        <authorList>
            <person name="Poehlein A."/>
            <person name="Andreesen J.R."/>
            <person name="Daniel R."/>
        </authorList>
    </citation>
    <scope>NUCLEOTIDE SEQUENCE [LARGE SCALE GENOMIC DNA]</scope>
    <source>
        <strain evidence="7 8">DSM 3953</strain>
    </source>
</reference>
<dbReference type="EMBL" id="CP007452">
    <property type="protein sequence ID" value="AHM56006.1"/>
    <property type="molecule type" value="Genomic_DNA"/>
</dbReference>
<dbReference type="SUPFAM" id="SSF141000">
    <property type="entry name" value="Glu-tRNAGln amidotransferase C subunit"/>
    <property type="match status" value="1"/>
</dbReference>
<sequence length="106" mass="12073">MLGYLTKGRSEIMIDKDVIAHIAHLSRLEIKDEEVQGYMEKINSILSYVENLQSVNTENVDITYNTNNSFNAFRDDAITLSMPREDVLMNAPDSEMGCFKVPKVLE</sequence>
<dbReference type="GO" id="GO:0070681">
    <property type="term" value="P:glutaminyl-tRNAGln biosynthesis via transamidation"/>
    <property type="evidence" value="ECO:0007669"/>
    <property type="project" value="TreeGrafter"/>
</dbReference>
<evidence type="ECO:0000256" key="2">
    <source>
        <dbReference type="ARBA" id="ARBA00011123"/>
    </source>
</evidence>
<keyword evidence="8" id="KW-1185">Reference proteome</keyword>